<dbReference type="PROSITE" id="PS50231">
    <property type="entry name" value="RICIN_B_LECTIN"/>
    <property type="match status" value="1"/>
</dbReference>
<dbReference type="Gene3D" id="2.60.40.1180">
    <property type="entry name" value="Golgi alpha-mannosidase II"/>
    <property type="match status" value="1"/>
</dbReference>
<evidence type="ECO:0000259" key="2">
    <source>
        <dbReference type="Pfam" id="PF14200"/>
    </source>
</evidence>
<evidence type="ECO:0000259" key="3">
    <source>
        <dbReference type="Pfam" id="PF21307"/>
    </source>
</evidence>
<sequence>MTRGLVPQGPHLRRRAPLRPGWTAAAEALIYTRPGVLEILPALPDQLAKGSINGVRGRNRITVQSLSWDTSARTAIVKLTSDINQDVTFICRRGITSVGTGAAVTTSPLGNHARVVSLTAGTSTTITVGLLTGPFKLVNRNSGKVLDDPGGSPNAGTALDQWSDTNSSNQWWKLVPAATSGYYRLVNIKSGLCADVQSGPPPTAPRSSSGPPTAAPTRNGSP</sequence>
<dbReference type="InterPro" id="IPR049053">
    <property type="entry name" value="AFCA-like_C"/>
</dbReference>
<feature type="domain" description="Alpha fucosidase A-like C-terminal" evidence="3">
    <location>
        <begin position="35"/>
        <end position="121"/>
    </location>
</feature>
<dbReference type="SUPFAM" id="SSF50370">
    <property type="entry name" value="Ricin B-like lectins"/>
    <property type="match status" value="1"/>
</dbReference>
<gene>
    <name evidence="4" type="ORF">GCM10023196_043340</name>
</gene>
<keyword evidence="5" id="KW-1185">Reference proteome</keyword>
<dbReference type="InterPro" id="IPR013780">
    <property type="entry name" value="Glyco_hydro_b"/>
</dbReference>
<evidence type="ECO:0008006" key="6">
    <source>
        <dbReference type="Google" id="ProtNLM"/>
    </source>
</evidence>
<dbReference type="Pfam" id="PF14200">
    <property type="entry name" value="RicinB_lectin_2"/>
    <property type="match status" value="1"/>
</dbReference>
<feature type="compositionally biased region" description="Polar residues" evidence="1">
    <location>
        <begin position="205"/>
        <end position="222"/>
    </location>
</feature>
<dbReference type="InterPro" id="IPR035992">
    <property type="entry name" value="Ricin_B-like_lectins"/>
</dbReference>
<organism evidence="4 5">
    <name type="scientific">Actinoallomurus vinaceus</name>
    <dbReference type="NCBI Taxonomy" id="1080074"/>
    <lineage>
        <taxon>Bacteria</taxon>
        <taxon>Bacillati</taxon>
        <taxon>Actinomycetota</taxon>
        <taxon>Actinomycetes</taxon>
        <taxon>Streptosporangiales</taxon>
        <taxon>Thermomonosporaceae</taxon>
        <taxon>Actinoallomurus</taxon>
    </lineage>
</organism>
<evidence type="ECO:0000313" key="5">
    <source>
        <dbReference type="Proteomes" id="UP001501442"/>
    </source>
</evidence>
<accession>A0ABP8UFP8</accession>
<dbReference type="Pfam" id="PF21307">
    <property type="entry name" value="Glyco_hydro_95_C"/>
    <property type="match status" value="1"/>
</dbReference>
<proteinExistence type="predicted"/>
<feature type="domain" description="Ricin B lectin" evidence="2">
    <location>
        <begin position="133"/>
        <end position="198"/>
    </location>
</feature>
<name>A0ABP8UFP8_9ACTN</name>
<evidence type="ECO:0000313" key="4">
    <source>
        <dbReference type="EMBL" id="GAA4628147.1"/>
    </source>
</evidence>
<evidence type="ECO:0000256" key="1">
    <source>
        <dbReference type="SAM" id="MobiDB-lite"/>
    </source>
</evidence>
<dbReference type="Gene3D" id="2.80.10.50">
    <property type="match status" value="1"/>
</dbReference>
<protein>
    <recommendedName>
        <fullName evidence="6">Ricin B lectin domain-containing protein</fullName>
    </recommendedName>
</protein>
<dbReference type="EMBL" id="BAABHK010000005">
    <property type="protein sequence ID" value="GAA4628147.1"/>
    <property type="molecule type" value="Genomic_DNA"/>
</dbReference>
<dbReference type="InterPro" id="IPR000772">
    <property type="entry name" value="Ricin_B_lectin"/>
</dbReference>
<comment type="caution">
    <text evidence="4">The sequence shown here is derived from an EMBL/GenBank/DDBJ whole genome shotgun (WGS) entry which is preliminary data.</text>
</comment>
<feature type="region of interest" description="Disordered" evidence="1">
    <location>
        <begin position="194"/>
        <end position="222"/>
    </location>
</feature>
<dbReference type="Proteomes" id="UP001501442">
    <property type="component" value="Unassembled WGS sequence"/>
</dbReference>
<reference evidence="5" key="1">
    <citation type="journal article" date="2019" name="Int. J. Syst. Evol. Microbiol.">
        <title>The Global Catalogue of Microorganisms (GCM) 10K type strain sequencing project: providing services to taxonomists for standard genome sequencing and annotation.</title>
        <authorList>
            <consortium name="The Broad Institute Genomics Platform"/>
            <consortium name="The Broad Institute Genome Sequencing Center for Infectious Disease"/>
            <person name="Wu L."/>
            <person name="Ma J."/>
        </authorList>
    </citation>
    <scope>NUCLEOTIDE SEQUENCE [LARGE SCALE GENOMIC DNA]</scope>
    <source>
        <strain evidence="5">JCM 17939</strain>
    </source>
</reference>